<accession>A0ABT1QYH2</accession>
<feature type="compositionally biased region" description="Basic and acidic residues" evidence="1">
    <location>
        <begin position="469"/>
        <end position="496"/>
    </location>
</feature>
<comment type="caution">
    <text evidence="3">The sequence shown here is derived from an EMBL/GenBank/DDBJ whole genome shotgun (WGS) entry which is preliminary data.</text>
</comment>
<feature type="transmembrane region" description="Helical" evidence="2">
    <location>
        <begin position="40"/>
        <end position="60"/>
    </location>
</feature>
<feature type="region of interest" description="Disordered" evidence="1">
    <location>
        <begin position="456"/>
        <end position="499"/>
    </location>
</feature>
<name>A0ABT1QYH2_9GAMM</name>
<gene>
    <name evidence="3" type="ORF">NM961_21715</name>
</gene>
<organism evidence="3 4">
    <name type="scientific">Tahibacter harae</name>
    <dbReference type="NCBI Taxonomy" id="2963937"/>
    <lineage>
        <taxon>Bacteria</taxon>
        <taxon>Pseudomonadati</taxon>
        <taxon>Pseudomonadota</taxon>
        <taxon>Gammaproteobacteria</taxon>
        <taxon>Lysobacterales</taxon>
        <taxon>Rhodanobacteraceae</taxon>
        <taxon>Tahibacter</taxon>
    </lineage>
</organism>
<keyword evidence="4" id="KW-1185">Reference proteome</keyword>
<evidence type="ECO:0000256" key="2">
    <source>
        <dbReference type="SAM" id="Phobius"/>
    </source>
</evidence>
<proteinExistence type="predicted"/>
<dbReference type="Proteomes" id="UP001165498">
    <property type="component" value="Unassembled WGS sequence"/>
</dbReference>
<sequence length="712" mass="77753">MNRLLHSALAAVRGRRRAIALLLALPPLAALTWLALRQVGTTAALLTAAAAVLTLLLWQWQDLRRIQPRWLVRALDAADPRCEDSAALLLAAADTLPPLARLQRERLLARLAQQLPELRPAWPRAAIAASLALSGVLLLLSLWSPEKTTVPAPGAAAETAQSGPLRLLAQRLDITPPRYTGLGASQQDGLDARVPQGSLLRWQLRFSAPPRAVRLRFHDGRTLALQPAGDSWSGETKLDNAALYRIETDADGALAEDRRHRLDTIADQAPQIRVEAPDKTLSLREAGQDAWDFDFRASDDYGLGEAVLDITRAQGSGENIEVQQQSLRLRGEGTARERRYRHRIDLAALNLAAGDELIVRLDVSDKREPQPQQSRSASYILRLPPPQADQGVGVEGLVRKTLPAYFRSQRQIIIDTEALIAEKPKLSAEAFVDKSDELGVQQKILRLRYGQFLGEEFESGGGHGPKPAAKKESGDKEAGEEHEDHAAEAPGHDDHAAAPAKRFGDAGNVLAEFGHTHDHAEAATLLDPDTKRILRVALEAMWQAELQLRSGAPAAALPHEYKALEQIKLVQQASRIYLARVGLELPPVDETRRLSGERKDVRNSENAANVATVPEPQLDAFWQALERNEAPDWAGFDSWLGKRDPNAPGTLDLAAAADSWRRDPACTRCRDELRGRLWPLLPRAAAATAGRRSGGAAGKAYLQALQAAEAPP</sequence>
<keyword evidence="2" id="KW-0472">Membrane</keyword>
<keyword evidence="2" id="KW-1133">Transmembrane helix</keyword>
<feature type="transmembrane region" description="Helical" evidence="2">
    <location>
        <begin position="125"/>
        <end position="143"/>
    </location>
</feature>
<reference evidence="3" key="1">
    <citation type="submission" date="2022-07" db="EMBL/GenBank/DDBJ databases">
        <title>Tahibacter sp., a new gammaproteobacterium isolated from the silt sample collected at pig farm.</title>
        <authorList>
            <person name="Chen H."/>
        </authorList>
    </citation>
    <scope>NUCLEOTIDE SEQUENCE</scope>
    <source>
        <strain evidence="3">P2K</strain>
    </source>
</reference>
<evidence type="ECO:0000256" key="1">
    <source>
        <dbReference type="SAM" id="MobiDB-lite"/>
    </source>
</evidence>
<evidence type="ECO:0000313" key="4">
    <source>
        <dbReference type="Proteomes" id="UP001165498"/>
    </source>
</evidence>
<dbReference type="EMBL" id="JANFQO010000028">
    <property type="protein sequence ID" value="MCQ4167341.1"/>
    <property type="molecule type" value="Genomic_DNA"/>
</dbReference>
<dbReference type="RefSeq" id="WP_255916527.1">
    <property type="nucleotide sequence ID" value="NZ_JANFQO010000028.1"/>
</dbReference>
<protein>
    <submittedName>
        <fullName evidence="3">DUF4175 domain-containing protein</fullName>
    </submittedName>
</protein>
<evidence type="ECO:0000313" key="3">
    <source>
        <dbReference type="EMBL" id="MCQ4167341.1"/>
    </source>
</evidence>
<keyword evidence="2" id="KW-0812">Transmembrane</keyword>